<feature type="region of interest" description="Disordered" evidence="1">
    <location>
        <begin position="82"/>
        <end position="105"/>
    </location>
</feature>
<feature type="region of interest" description="Disordered" evidence="1">
    <location>
        <begin position="192"/>
        <end position="229"/>
    </location>
</feature>
<dbReference type="EMBL" id="JARBDR010000214">
    <property type="protein sequence ID" value="KAJ8318107.1"/>
    <property type="molecule type" value="Genomic_DNA"/>
</dbReference>
<proteinExistence type="predicted"/>
<accession>A0ABQ9FN95</accession>
<evidence type="ECO:0000313" key="4">
    <source>
        <dbReference type="Proteomes" id="UP001217089"/>
    </source>
</evidence>
<sequence>MGYAHRDLKPENLLLDEDQNMKLIDFGLCAKPKRCVDEDCITEMSVYYGKTKQEMEQQITEQRSHSADPHKNVELSPLVITPINRNTGSNKKDLGPRPTTYGGDERGRCRARERLAFSSSEDKENMENNARCEKDNNFIVPKSVQYKVSNPKVSHKQTPQKILATAPVKPRSPLMAKQLQLPALDDTLCTPGKSDHSYLNTTLSPSRSYDSQLNNLKNEIPQSLSPRKK</sequence>
<reference evidence="3 4" key="1">
    <citation type="submission" date="2022-12" db="EMBL/GenBank/DDBJ databases">
        <title>Chromosome-level genome of Tegillarca granosa.</title>
        <authorList>
            <person name="Kim J."/>
        </authorList>
    </citation>
    <scope>NUCLEOTIDE SEQUENCE [LARGE SCALE GENOMIC DNA]</scope>
    <source>
        <strain evidence="3">Teg-2019</strain>
        <tissue evidence="3">Adductor muscle</tissue>
    </source>
</reference>
<dbReference type="InterPro" id="IPR008271">
    <property type="entry name" value="Ser/Thr_kinase_AS"/>
</dbReference>
<feature type="domain" description="Protein kinase" evidence="2">
    <location>
        <begin position="1"/>
        <end position="229"/>
    </location>
</feature>
<dbReference type="Gene3D" id="1.10.510.10">
    <property type="entry name" value="Transferase(Phosphotransferase) domain 1"/>
    <property type="match status" value="1"/>
</dbReference>
<dbReference type="PROSITE" id="PS00108">
    <property type="entry name" value="PROTEIN_KINASE_ST"/>
    <property type="match status" value="1"/>
</dbReference>
<name>A0ABQ9FN95_TEGGR</name>
<dbReference type="Pfam" id="PF21594">
    <property type="entry name" value="UBA_MELK"/>
    <property type="match status" value="1"/>
</dbReference>
<dbReference type="InterPro" id="IPR011009">
    <property type="entry name" value="Kinase-like_dom_sf"/>
</dbReference>
<keyword evidence="4" id="KW-1185">Reference proteome</keyword>
<dbReference type="Proteomes" id="UP001217089">
    <property type="component" value="Unassembled WGS sequence"/>
</dbReference>
<evidence type="ECO:0000313" key="3">
    <source>
        <dbReference type="EMBL" id="KAJ8318107.1"/>
    </source>
</evidence>
<organism evidence="3 4">
    <name type="scientific">Tegillarca granosa</name>
    <name type="common">Malaysian cockle</name>
    <name type="synonym">Anadara granosa</name>
    <dbReference type="NCBI Taxonomy" id="220873"/>
    <lineage>
        <taxon>Eukaryota</taxon>
        <taxon>Metazoa</taxon>
        <taxon>Spiralia</taxon>
        <taxon>Lophotrochozoa</taxon>
        <taxon>Mollusca</taxon>
        <taxon>Bivalvia</taxon>
        <taxon>Autobranchia</taxon>
        <taxon>Pteriomorphia</taxon>
        <taxon>Arcoida</taxon>
        <taxon>Arcoidea</taxon>
        <taxon>Arcidae</taxon>
        <taxon>Tegillarca</taxon>
    </lineage>
</organism>
<dbReference type="SUPFAM" id="SSF56112">
    <property type="entry name" value="Protein kinase-like (PK-like)"/>
    <property type="match status" value="1"/>
</dbReference>
<evidence type="ECO:0000256" key="1">
    <source>
        <dbReference type="SAM" id="MobiDB-lite"/>
    </source>
</evidence>
<feature type="compositionally biased region" description="Polar residues" evidence="1">
    <location>
        <begin position="197"/>
        <end position="229"/>
    </location>
</feature>
<dbReference type="InterPro" id="IPR000719">
    <property type="entry name" value="Prot_kinase_dom"/>
</dbReference>
<dbReference type="InterPro" id="IPR048637">
    <property type="entry name" value="MELK_UBA"/>
</dbReference>
<gene>
    <name evidence="3" type="ORF">KUTeg_003198</name>
</gene>
<dbReference type="PROSITE" id="PS50011">
    <property type="entry name" value="PROTEIN_KINASE_DOM"/>
    <property type="match status" value="1"/>
</dbReference>
<protein>
    <recommendedName>
        <fullName evidence="2">Protein kinase domain-containing protein</fullName>
    </recommendedName>
</protein>
<evidence type="ECO:0000259" key="2">
    <source>
        <dbReference type="PROSITE" id="PS50011"/>
    </source>
</evidence>
<comment type="caution">
    <text evidence="3">The sequence shown here is derived from an EMBL/GenBank/DDBJ whole genome shotgun (WGS) entry which is preliminary data.</text>
</comment>